<dbReference type="InterPro" id="IPR037171">
    <property type="entry name" value="NagB/RpiA_transferase-like"/>
</dbReference>
<gene>
    <name evidence="1" type="ORF">CONCODRAFT_4649</name>
</gene>
<accession>A0A137PC52</accession>
<dbReference type="InterPro" id="IPR024185">
    <property type="entry name" value="FTHF_cligase-like_sf"/>
</dbReference>
<dbReference type="Pfam" id="PF01812">
    <property type="entry name" value="5-FTHF_cyc-lig"/>
    <property type="match status" value="1"/>
</dbReference>
<evidence type="ECO:0000313" key="2">
    <source>
        <dbReference type="Proteomes" id="UP000070444"/>
    </source>
</evidence>
<name>A0A137PC52_CONC2</name>
<keyword evidence="2" id="KW-1185">Reference proteome</keyword>
<protein>
    <recommendedName>
        <fullName evidence="3">5-formyltetrahydrofolate cyclo-ligase</fullName>
    </recommendedName>
</protein>
<sequence length="58" mass="6898">MSQIKQLKNTLRKSLKQKLSQIESQELHRQSDKVFQKLTQLKEFQNSENISVYISMES</sequence>
<reference evidence="1 2" key="1">
    <citation type="journal article" date="2015" name="Genome Biol. Evol.">
        <title>Phylogenomic analyses indicate that early fungi evolved digesting cell walls of algal ancestors of land plants.</title>
        <authorList>
            <person name="Chang Y."/>
            <person name="Wang S."/>
            <person name="Sekimoto S."/>
            <person name="Aerts A.L."/>
            <person name="Choi C."/>
            <person name="Clum A."/>
            <person name="LaButti K.M."/>
            <person name="Lindquist E.A."/>
            <person name="Yee Ngan C."/>
            <person name="Ohm R.A."/>
            <person name="Salamov A.A."/>
            <person name="Grigoriev I.V."/>
            <person name="Spatafora J.W."/>
            <person name="Berbee M.L."/>
        </authorList>
    </citation>
    <scope>NUCLEOTIDE SEQUENCE [LARGE SCALE GENOMIC DNA]</scope>
    <source>
        <strain evidence="1 2">NRRL 28638</strain>
    </source>
</reference>
<dbReference type="AlphaFoldDB" id="A0A137PC52"/>
<dbReference type="InterPro" id="IPR002698">
    <property type="entry name" value="FTHF_cligase"/>
</dbReference>
<dbReference type="OrthoDB" id="2015992at2759"/>
<feature type="non-terminal residue" evidence="1">
    <location>
        <position position="58"/>
    </location>
</feature>
<evidence type="ECO:0000313" key="1">
    <source>
        <dbReference type="EMBL" id="KXN72552.1"/>
    </source>
</evidence>
<dbReference type="EMBL" id="KQ964451">
    <property type="protein sequence ID" value="KXN72552.1"/>
    <property type="molecule type" value="Genomic_DNA"/>
</dbReference>
<evidence type="ECO:0008006" key="3">
    <source>
        <dbReference type="Google" id="ProtNLM"/>
    </source>
</evidence>
<dbReference type="SUPFAM" id="SSF100950">
    <property type="entry name" value="NagB/RpiA/CoA transferase-like"/>
    <property type="match status" value="1"/>
</dbReference>
<organism evidence="1 2">
    <name type="scientific">Conidiobolus coronatus (strain ATCC 28846 / CBS 209.66 / NRRL 28638)</name>
    <name type="common">Delacroixia coronata</name>
    <dbReference type="NCBI Taxonomy" id="796925"/>
    <lineage>
        <taxon>Eukaryota</taxon>
        <taxon>Fungi</taxon>
        <taxon>Fungi incertae sedis</taxon>
        <taxon>Zoopagomycota</taxon>
        <taxon>Entomophthoromycotina</taxon>
        <taxon>Entomophthoromycetes</taxon>
        <taxon>Entomophthorales</taxon>
        <taxon>Ancylistaceae</taxon>
        <taxon>Conidiobolus</taxon>
    </lineage>
</organism>
<dbReference type="Proteomes" id="UP000070444">
    <property type="component" value="Unassembled WGS sequence"/>
</dbReference>
<proteinExistence type="predicted"/>
<dbReference type="Gene3D" id="3.40.50.10420">
    <property type="entry name" value="NagB/RpiA/CoA transferase-like"/>
    <property type="match status" value="1"/>
</dbReference>